<dbReference type="EMBL" id="CAEZTU010000046">
    <property type="protein sequence ID" value="CAB4580656.1"/>
    <property type="molecule type" value="Genomic_DNA"/>
</dbReference>
<dbReference type="SMART" id="SM00382">
    <property type="entry name" value="AAA"/>
    <property type="match status" value="1"/>
</dbReference>
<evidence type="ECO:0000256" key="2">
    <source>
        <dbReference type="ARBA" id="ARBA00022448"/>
    </source>
</evidence>
<organism evidence="6">
    <name type="scientific">freshwater metagenome</name>
    <dbReference type="NCBI Taxonomy" id="449393"/>
    <lineage>
        <taxon>unclassified sequences</taxon>
        <taxon>metagenomes</taxon>
        <taxon>ecological metagenomes</taxon>
    </lineage>
</organism>
<dbReference type="SUPFAM" id="SSF52540">
    <property type="entry name" value="P-loop containing nucleoside triphosphate hydrolases"/>
    <property type="match status" value="1"/>
</dbReference>
<dbReference type="Gene3D" id="3.40.50.300">
    <property type="entry name" value="P-loop containing nucleotide triphosphate hydrolases"/>
    <property type="match status" value="1"/>
</dbReference>
<dbReference type="InterPro" id="IPR027417">
    <property type="entry name" value="P-loop_NTPase"/>
</dbReference>
<dbReference type="InterPro" id="IPR017871">
    <property type="entry name" value="ABC_transporter-like_CS"/>
</dbReference>
<reference evidence="6" key="1">
    <citation type="submission" date="2020-05" db="EMBL/GenBank/DDBJ databases">
        <authorList>
            <person name="Chiriac C."/>
            <person name="Salcher M."/>
            <person name="Ghai R."/>
            <person name="Kavagutti S V."/>
        </authorList>
    </citation>
    <scope>NUCLEOTIDE SEQUENCE</scope>
</reference>
<dbReference type="PANTHER" id="PTHR42734:SF17">
    <property type="entry name" value="METAL TRANSPORT SYSTEM ATP-BINDING PROTEIN TM_0124-RELATED"/>
    <property type="match status" value="1"/>
</dbReference>
<dbReference type="GO" id="GO:0016887">
    <property type="term" value="F:ATP hydrolysis activity"/>
    <property type="evidence" value="ECO:0007669"/>
    <property type="project" value="InterPro"/>
</dbReference>
<protein>
    <submittedName>
        <fullName evidence="6">Unannotated protein</fullName>
    </submittedName>
</protein>
<evidence type="ECO:0000256" key="4">
    <source>
        <dbReference type="ARBA" id="ARBA00022840"/>
    </source>
</evidence>
<gene>
    <name evidence="6" type="ORF">UFOPK1740_00907</name>
</gene>
<evidence type="ECO:0000313" key="6">
    <source>
        <dbReference type="EMBL" id="CAB4580656.1"/>
    </source>
</evidence>
<dbReference type="PROSITE" id="PS50893">
    <property type="entry name" value="ABC_TRANSPORTER_2"/>
    <property type="match status" value="1"/>
</dbReference>
<feature type="domain" description="ABC transporter" evidence="5">
    <location>
        <begin position="6"/>
        <end position="231"/>
    </location>
</feature>
<keyword evidence="2" id="KW-0813">Transport</keyword>
<keyword evidence="4" id="KW-0067">ATP-binding</keyword>
<dbReference type="AlphaFoldDB" id="A0A6J6EX14"/>
<sequence>MLISKIELNQICVDLENTRVIDQLTLAINQGEFVAILGANGTGKTTLLKVILGLLPMAHGSIAMNSDNVGYVPQRLPLQGGVPISVMEYVSTGLRVKKVNSFWINKTESKLIQQALKTVGLLDIKNSNLFNLSGGQQRRVMIARALVSNPGILLLDEPTAGIDSDSQESLKEVLEAYKKNLKTIILVTHELEVLEPLVDRVVVLGTNTKGSVIYDGKLPIPKHLYSIAHHSHEDSVNSKSILGMNNS</sequence>
<dbReference type="InterPro" id="IPR003439">
    <property type="entry name" value="ABC_transporter-like_ATP-bd"/>
</dbReference>
<dbReference type="Pfam" id="PF00005">
    <property type="entry name" value="ABC_tran"/>
    <property type="match status" value="1"/>
</dbReference>
<proteinExistence type="inferred from homology"/>
<evidence type="ECO:0000256" key="3">
    <source>
        <dbReference type="ARBA" id="ARBA00022741"/>
    </source>
</evidence>
<evidence type="ECO:0000259" key="5">
    <source>
        <dbReference type="PROSITE" id="PS50893"/>
    </source>
</evidence>
<keyword evidence="3" id="KW-0547">Nucleotide-binding</keyword>
<accession>A0A6J6EX14</accession>
<dbReference type="PANTHER" id="PTHR42734">
    <property type="entry name" value="METAL TRANSPORT SYSTEM ATP-BINDING PROTEIN TM_0124-RELATED"/>
    <property type="match status" value="1"/>
</dbReference>
<dbReference type="InterPro" id="IPR050153">
    <property type="entry name" value="Metal_Ion_Import_ABC"/>
</dbReference>
<dbReference type="PROSITE" id="PS00211">
    <property type="entry name" value="ABC_TRANSPORTER_1"/>
    <property type="match status" value="1"/>
</dbReference>
<name>A0A6J6EX14_9ZZZZ</name>
<evidence type="ECO:0000256" key="1">
    <source>
        <dbReference type="ARBA" id="ARBA00005417"/>
    </source>
</evidence>
<dbReference type="InterPro" id="IPR003593">
    <property type="entry name" value="AAA+_ATPase"/>
</dbReference>
<comment type="similarity">
    <text evidence="1">Belongs to the ABC transporter superfamily.</text>
</comment>
<dbReference type="GO" id="GO:0005524">
    <property type="term" value="F:ATP binding"/>
    <property type="evidence" value="ECO:0007669"/>
    <property type="project" value="UniProtKB-KW"/>
</dbReference>